<proteinExistence type="predicted"/>
<dbReference type="EMBL" id="KN818232">
    <property type="protein sequence ID" value="KIL67303.1"/>
    <property type="molecule type" value="Genomic_DNA"/>
</dbReference>
<dbReference type="AlphaFoldDB" id="A0A0C2XEP0"/>
<reference evidence="1 2" key="1">
    <citation type="submission" date="2014-04" db="EMBL/GenBank/DDBJ databases">
        <title>Evolutionary Origins and Diversification of the Mycorrhizal Mutualists.</title>
        <authorList>
            <consortium name="DOE Joint Genome Institute"/>
            <consortium name="Mycorrhizal Genomics Consortium"/>
            <person name="Kohler A."/>
            <person name="Kuo A."/>
            <person name="Nagy L.G."/>
            <person name="Floudas D."/>
            <person name="Copeland A."/>
            <person name="Barry K.W."/>
            <person name="Cichocki N."/>
            <person name="Veneault-Fourrey C."/>
            <person name="LaButti K."/>
            <person name="Lindquist E.A."/>
            <person name="Lipzen A."/>
            <person name="Lundell T."/>
            <person name="Morin E."/>
            <person name="Murat C."/>
            <person name="Riley R."/>
            <person name="Ohm R."/>
            <person name="Sun H."/>
            <person name="Tunlid A."/>
            <person name="Henrissat B."/>
            <person name="Grigoriev I.V."/>
            <person name="Hibbett D.S."/>
            <person name="Martin F."/>
        </authorList>
    </citation>
    <scope>NUCLEOTIDE SEQUENCE [LARGE SCALE GENOMIC DNA]</scope>
    <source>
        <strain evidence="1 2">Koide BX008</strain>
    </source>
</reference>
<dbReference type="HOGENOM" id="CLU_2775401_0_0_1"/>
<evidence type="ECO:0000313" key="1">
    <source>
        <dbReference type="EMBL" id="KIL67303.1"/>
    </source>
</evidence>
<dbReference type="Proteomes" id="UP000054549">
    <property type="component" value="Unassembled WGS sequence"/>
</dbReference>
<gene>
    <name evidence="1" type="ORF">M378DRAFT_300297</name>
</gene>
<sequence>MRRKYQFQETVSTWLSIKAKLAKRPAYPATRLLGKTFHSCCDSFLGLNPSTVNDFSSLWPNAVTRDEFK</sequence>
<keyword evidence="2" id="KW-1185">Reference proteome</keyword>
<name>A0A0C2XEP0_AMAMK</name>
<evidence type="ECO:0000313" key="2">
    <source>
        <dbReference type="Proteomes" id="UP000054549"/>
    </source>
</evidence>
<protein>
    <submittedName>
        <fullName evidence="1">Uncharacterized protein</fullName>
    </submittedName>
</protein>
<dbReference type="InParanoid" id="A0A0C2XEP0"/>
<accession>A0A0C2XEP0</accession>
<organism evidence="1 2">
    <name type="scientific">Amanita muscaria (strain Koide BX008)</name>
    <dbReference type="NCBI Taxonomy" id="946122"/>
    <lineage>
        <taxon>Eukaryota</taxon>
        <taxon>Fungi</taxon>
        <taxon>Dikarya</taxon>
        <taxon>Basidiomycota</taxon>
        <taxon>Agaricomycotina</taxon>
        <taxon>Agaricomycetes</taxon>
        <taxon>Agaricomycetidae</taxon>
        <taxon>Agaricales</taxon>
        <taxon>Pluteineae</taxon>
        <taxon>Amanitaceae</taxon>
        <taxon>Amanita</taxon>
    </lineage>
</organism>